<reference evidence="2 3" key="1">
    <citation type="submission" date="2018-10" db="EMBL/GenBank/DDBJ databases">
        <title>Genome assembly for a Yunnan-Guizhou Plateau 3E fish, Anabarilius grahami (Regan), and its evolutionary and genetic applications.</title>
        <authorList>
            <person name="Jiang W."/>
        </authorList>
    </citation>
    <scope>NUCLEOTIDE SEQUENCE [LARGE SCALE GENOMIC DNA]</scope>
    <source>
        <strain evidence="2">AG-KIZ</strain>
        <tissue evidence="2">Muscle</tissue>
    </source>
</reference>
<organism evidence="2 3">
    <name type="scientific">Anabarilius grahami</name>
    <name type="common">Kanglang fish</name>
    <name type="synonym">Barilius grahami</name>
    <dbReference type="NCBI Taxonomy" id="495550"/>
    <lineage>
        <taxon>Eukaryota</taxon>
        <taxon>Metazoa</taxon>
        <taxon>Chordata</taxon>
        <taxon>Craniata</taxon>
        <taxon>Vertebrata</taxon>
        <taxon>Euteleostomi</taxon>
        <taxon>Actinopterygii</taxon>
        <taxon>Neopterygii</taxon>
        <taxon>Teleostei</taxon>
        <taxon>Ostariophysi</taxon>
        <taxon>Cypriniformes</taxon>
        <taxon>Xenocyprididae</taxon>
        <taxon>Xenocypridinae</taxon>
        <taxon>Xenocypridinae incertae sedis</taxon>
        <taxon>Anabarilius</taxon>
    </lineage>
</organism>
<accession>A0A3N0Y3M8</accession>
<name>A0A3N0Y3M8_ANAGA</name>
<proteinExistence type="predicted"/>
<keyword evidence="3" id="KW-1185">Reference proteome</keyword>
<gene>
    <name evidence="2" type="ORF">DPX16_9781</name>
</gene>
<feature type="region of interest" description="Disordered" evidence="1">
    <location>
        <begin position="1"/>
        <end position="24"/>
    </location>
</feature>
<evidence type="ECO:0000256" key="1">
    <source>
        <dbReference type="SAM" id="MobiDB-lite"/>
    </source>
</evidence>
<evidence type="ECO:0000313" key="2">
    <source>
        <dbReference type="EMBL" id="ROL40787.1"/>
    </source>
</evidence>
<dbReference type="EMBL" id="RJVU01053127">
    <property type="protein sequence ID" value="ROL40787.1"/>
    <property type="molecule type" value="Genomic_DNA"/>
</dbReference>
<comment type="caution">
    <text evidence="2">The sequence shown here is derived from an EMBL/GenBank/DDBJ whole genome shotgun (WGS) entry which is preliminary data.</text>
</comment>
<dbReference type="AlphaFoldDB" id="A0A3N0Y3M8"/>
<protein>
    <submittedName>
        <fullName evidence="2">Uncharacterized protein</fullName>
    </submittedName>
</protein>
<sequence>MPHRSCVVPGCGKTSSLHKLPKDPDENGFRENGFSLSLTNFLVTSALVSHSQTFRLTAEGLDAIATFIGQGPPKRMFDWVGVTAFVSRWTVKERDTRLPDIL</sequence>
<evidence type="ECO:0000313" key="3">
    <source>
        <dbReference type="Proteomes" id="UP000281406"/>
    </source>
</evidence>
<dbReference type="Proteomes" id="UP000281406">
    <property type="component" value="Unassembled WGS sequence"/>
</dbReference>